<dbReference type="AlphaFoldDB" id="A0A835C3B6"/>
<evidence type="ECO:0000313" key="3">
    <source>
        <dbReference type="EMBL" id="KAF8722876.1"/>
    </source>
</evidence>
<dbReference type="SUPFAM" id="SSF68906">
    <property type="entry name" value="SAP domain"/>
    <property type="match status" value="1"/>
</dbReference>
<dbReference type="OrthoDB" id="1922499at2759"/>
<name>A0A835C3B6_9POAL</name>
<evidence type="ECO:0000259" key="2">
    <source>
        <dbReference type="SMART" id="SM00513"/>
    </source>
</evidence>
<organism evidence="3 4">
    <name type="scientific">Digitaria exilis</name>
    <dbReference type="NCBI Taxonomy" id="1010633"/>
    <lineage>
        <taxon>Eukaryota</taxon>
        <taxon>Viridiplantae</taxon>
        <taxon>Streptophyta</taxon>
        <taxon>Embryophyta</taxon>
        <taxon>Tracheophyta</taxon>
        <taxon>Spermatophyta</taxon>
        <taxon>Magnoliopsida</taxon>
        <taxon>Liliopsida</taxon>
        <taxon>Poales</taxon>
        <taxon>Poaceae</taxon>
        <taxon>PACMAD clade</taxon>
        <taxon>Panicoideae</taxon>
        <taxon>Panicodae</taxon>
        <taxon>Paniceae</taxon>
        <taxon>Anthephorinae</taxon>
        <taxon>Digitaria</taxon>
    </lineage>
</organism>
<keyword evidence="4" id="KW-1185">Reference proteome</keyword>
<dbReference type="Pfam" id="PF02037">
    <property type="entry name" value="SAP"/>
    <property type="match status" value="1"/>
</dbReference>
<proteinExistence type="predicted"/>
<gene>
    <name evidence="3" type="ORF">HU200_022011</name>
</gene>
<dbReference type="SMART" id="SM00513">
    <property type="entry name" value="SAP"/>
    <property type="match status" value="1"/>
</dbReference>
<dbReference type="EMBL" id="JACEFO010001669">
    <property type="protein sequence ID" value="KAF8722876.1"/>
    <property type="molecule type" value="Genomic_DNA"/>
</dbReference>
<comment type="caution">
    <text evidence="3">The sequence shown here is derived from an EMBL/GenBank/DDBJ whole genome shotgun (WGS) entry which is preliminary data.</text>
</comment>
<feature type="region of interest" description="Disordered" evidence="1">
    <location>
        <begin position="104"/>
        <end position="130"/>
    </location>
</feature>
<protein>
    <recommendedName>
        <fullName evidence="2">SAP domain-containing protein</fullName>
    </recommendedName>
</protein>
<sequence>MVASSAGLTLKCHLTFLHSKDYTPGIQVTKEVSDIEKDLLTTKVINTKLKTVVAKDVVTAEAKRKATQDLEKNALTAMTKQKTMPELVKNEFFTKVRDDQNDGLNKKVTKAKAKTADKDPSNSTRTKAKPDVANDELIAKVIDNHRRGELRLLTVADLKCFLSAKKAKVGGTKEVLIKRVTELLA</sequence>
<evidence type="ECO:0000256" key="1">
    <source>
        <dbReference type="SAM" id="MobiDB-lite"/>
    </source>
</evidence>
<evidence type="ECO:0000313" key="4">
    <source>
        <dbReference type="Proteomes" id="UP000636709"/>
    </source>
</evidence>
<dbReference type="Proteomes" id="UP000636709">
    <property type="component" value="Unassembled WGS sequence"/>
</dbReference>
<dbReference type="InterPro" id="IPR036361">
    <property type="entry name" value="SAP_dom_sf"/>
</dbReference>
<feature type="domain" description="SAP" evidence="2">
    <location>
        <begin position="150"/>
        <end position="184"/>
    </location>
</feature>
<reference evidence="3" key="1">
    <citation type="submission" date="2020-07" db="EMBL/GenBank/DDBJ databases">
        <title>Genome sequence and genetic diversity analysis of an under-domesticated orphan crop, white fonio (Digitaria exilis).</title>
        <authorList>
            <person name="Bennetzen J.L."/>
            <person name="Chen S."/>
            <person name="Ma X."/>
            <person name="Wang X."/>
            <person name="Yssel A.E.J."/>
            <person name="Chaluvadi S.R."/>
            <person name="Johnson M."/>
            <person name="Gangashetty P."/>
            <person name="Hamidou F."/>
            <person name="Sanogo M.D."/>
            <person name="Zwaenepoel A."/>
            <person name="Wallace J."/>
            <person name="Van De Peer Y."/>
            <person name="Van Deynze A."/>
        </authorList>
    </citation>
    <scope>NUCLEOTIDE SEQUENCE</scope>
    <source>
        <tissue evidence="3">Leaves</tissue>
    </source>
</reference>
<dbReference type="InterPro" id="IPR003034">
    <property type="entry name" value="SAP_dom"/>
</dbReference>
<accession>A0A835C3B6</accession>